<dbReference type="Proteomes" id="UP000005266">
    <property type="component" value="Segment"/>
</dbReference>
<proteinExistence type="predicted"/>
<reference evidence="1 2" key="1">
    <citation type="journal article" date="2013" name="Extremophiles">
        <title>Genomic analysis of cold-active Colwelliaphage 9A and psychrophilic phage-host interactions.</title>
        <authorList>
            <person name="Colangelo-Lillis J.R."/>
            <person name="Deming J.W."/>
        </authorList>
    </citation>
    <scope>NUCLEOTIDE SEQUENCE [LARGE SCALE GENOMIC DNA]</scope>
    <source>
        <strain evidence="1">9A</strain>
    </source>
</reference>
<organism evidence="1 2">
    <name type="scientific">Colwellia phage 9A</name>
    <dbReference type="NCBI Taxonomy" id="765765"/>
    <lineage>
        <taxon>Viruses</taxon>
        <taxon>Duplodnaviria</taxon>
        <taxon>Heunggongvirae</taxon>
        <taxon>Uroviricota</taxon>
        <taxon>Caudoviricetes</taxon>
        <taxon>Franklinbayvirus</taxon>
        <taxon>Franklinbayvirus fv9A</taxon>
    </lineage>
</organism>
<dbReference type="EMBL" id="HQ317390">
    <property type="protein sequence ID" value="AFK66643.1"/>
    <property type="molecule type" value="Genomic_DNA"/>
</dbReference>
<evidence type="ECO:0000313" key="2">
    <source>
        <dbReference type="Proteomes" id="UP000005266"/>
    </source>
</evidence>
<name>I3UMC8_9CAUD</name>
<gene>
    <name evidence="1" type="ORF">COPG_00047</name>
</gene>
<dbReference type="KEGG" id="vg:13165464"/>
<accession>I3UMC8</accession>
<evidence type="ECO:0000313" key="1">
    <source>
        <dbReference type="EMBL" id="AFK66643.1"/>
    </source>
</evidence>
<keyword evidence="2" id="KW-1185">Reference proteome</keyword>
<dbReference type="GeneID" id="13165464"/>
<sequence>MIEEIYSVTQIYTIGDTDMEPVVVDPRFKNLTVVVQPLNLVNPPTKLTASLLTDANSVAANLVTGTVTIKARPPKTINKYTLLTDMDLASPDIISSGIPMHKVFPEVTTAITGCTHLAVSVIGYAN</sequence>
<protein>
    <submittedName>
        <fullName evidence="1">Uncharacterized protein</fullName>
    </submittedName>
</protein>
<dbReference type="RefSeq" id="YP_006489233.1">
    <property type="nucleotide sequence ID" value="NC_018088.1"/>
</dbReference>